<evidence type="ECO:0000313" key="1">
    <source>
        <dbReference type="EMBL" id="MBB4095278.1"/>
    </source>
</evidence>
<protein>
    <submittedName>
        <fullName evidence="1">Uncharacterized protein</fullName>
    </submittedName>
</protein>
<name>A0AB34YVH2_9HYPH</name>
<comment type="caution">
    <text evidence="1">The sequence shown here is derived from an EMBL/GenBank/DDBJ whole genome shotgun (WGS) entry which is preliminary data.</text>
</comment>
<reference evidence="1 2" key="1">
    <citation type="submission" date="2020-08" db="EMBL/GenBank/DDBJ databases">
        <title>Genomic Encyclopedia of Type Strains, Phase IV (KMG-IV): sequencing the most valuable type-strain genomes for metagenomic binning, comparative biology and taxonomic classification.</title>
        <authorList>
            <person name="Goeker M."/>
        </authorList>
    </citation>
    <scope>NUCLEOTIDE SEQUENCE [LARGE SCALE GENOMIC DNA]</scope>
    <source>
        <strain evidence="1 2">DSM 23868</strain>
    </source>
</reference>
<accession>A0AB34YVH2</accession>
<evidence type="ECO:0000313" key="2">
    <source>
        <dbReference type="Proteomes" id="UP000553980"/>
    </source>
</evidence>
<organism evidence="1 2">
    <name type="scientific">Brucella pecoris</name>
    <dbReference type="NCBI Taxonomy" id="867683"/>
    <lineage>
        <taxon>Bacteria</taxon>
        <taxon>Pseudomonadati</taxon>
        <taxon>Pseudomonadota</taxon>
        <taxon>Alphaproteobacteria</taxon>
        <taxon>Hyphomicrobiales</taxon>
        <taxon>Brucellaceae</taxon>
        <taxon>Brucella/Ochrobactrum group</taxon>
        <taxon>Brucella</taxon>
    </lineage>
</organism>
<keyword evidence="2" id="KW-1185">Reference proteome</keyword>
<dbReference type="AlphaFoldDB" id="A0AB34YVH2"/>
<gene>
    <name evidence="1" type="ORF">GGQ79_003821</name>
</gene>
<dbReference type="Proteomes" id="UP000553980">
    <property type="component" value="Unassembled WGS sequence"/>
</dbReference>
<sequence>MVPMFFPSQNKSAIELNVDISITVLLVDEKNYKEYIFCNILI</sequence>
<proteinExistence type="predicted"/>
<dbReference type="EMBL" id="JACIEX010000009">
    <property type="protein sequence ID" value="MBB4095278.1"/>
    <property type="molecule type" value="Genomic_DNA"/>
</dbReference>